<evidence type="ECO:0000259" key="6">
    <source>
        <dbReference type="PROSITE" id="PS50931"/>
    </source>
</evidence>
<evidence type="ECO:0000256" key="1">
    <source>
        <dbReference type="ARBA" id="ARBA00009437"/>
    </source>
</evidence>
<dbReference type="PANTHER" id="PTHR30346">
    <property type="entry name" value="TRANSCRIPTIONAL DUAL REGULATOR HCAR-RELATED"/>
    <property type="match status" value="1"/>
</dbReference>
<dbReference type="STRING" id="679197.HMPREF9336_03367"/>
<dbReference type="PROSITE" id="PS50931">
    <property type="entry name" value="HTH_LYSR"/>
    <property type="match status" value="1"/>
</dbReference>
<dbReference type="FunFam" id="1.10.10.10:FF:000001">
    <property type="entry name" value="LysR family transcriptional regulator"/>
    <property type="match status" value="1"/>
</dbReference>
<name>E5XV45_SEGRC</name>
<dbReference type="Pfam" id="PF00126">
    <property type="entry name" value="HTH_1"/>
    <property type="match status" value="1"/>
</dbReference>
<dbReference type="eggNOG" id="COG0583">
    <property type="taxonomic scope" value="Bacteria"/>
</dbReference>
<evidence type="ECO:0000256" key="2">
    <source>
        <dbReference type="ARBA" id="ARBA00023015"/>
    </source>
</evidence>
<dbReference type="Proteomes" id="UP000004816">
    <property type="component" value="Unassembled WGS sequence"/>
</dbReference>
<reference evidence="7 8" key="1">
    <citation type="journal article" date="2011" name="Stand. Genomic Sci.">
        <title>High quality draft genome sequence of Segniliparus rugosus CDC 945(T)= (ATCC BAA-974(T)).</title>
        <authorList>
            <person name="Earl A.M."/>
            <person name="Desjardins C.A."/>
            <person name="Fitzgerald M.G."/>
            <person name="Arachchi H.M."/>
            <person name="Zeng Q."/>
            <person name="Mehta T."/>
            <person name="Griggs A."/>
            <person name="Birren B.W."/>
            <person name="Toney N.C."/>
            <person name="Carr J."/>
            <person name="Posey J."/>
            <person name="Butler W.R."/>
        </authorList>
    </citation>
    <scope>NUCLEOTIDE SEQUENCE [LARGE SCALE GENOMIC DNA]</scope>
    <source>
        <strain evidence="8">ATCC BAA-974 / DSM 45345 / CCUG 50838 / CIP 108380 / JCM 13579 / CDC 945</strain>
    </source>
</reference>
<comment type="similarity">
    <text evidence="1">Belongs to the LysR transcriptional regulatory family.</text>
</comment>
<dbReference type="RefSeq" id="WP_007472323.1">
    <property type="nucleotide sequence ID" value="NZ_KI391953.1"/>
</dbReference>
<accession>E5XV45</accession>
<evidence type="ECO:0000256" key="5">
    <source>
        <dbReference type="ARBA" id="ARBA00023163"/>
    </source>
</evidence>
<sequence length="291" mass="31979">MSGKPPADFRRVEHFIVLAQERHFTRAAQRLGLSQQALSASVRQLERDLGAVLVDRSKSPISLTPSGERFLQDILPIRKSLRAAVRRARADAPEVITVARTPAVLCGEVAQIVQPLLAAHPEFSLHAVVRFPDELLVDIADGILDVGFLRRTVEPVLPPQLSHRIVARHPLRAVVAAAHPLARQDSVTPAELSRYPIVVWAPPGESPFTDALLRLFPPAAQPAHRVSRVQGLPPEHALERAEEFVLTTGELLTAPDLVSVAIEPTVTVDTHAVWRHRHDIMAALPDLPRPE</sequence>
<keyword evidence="2" id="KW-0805">Transcription regulation</keyword>
<evidence type="ECO:0000313" key="7">
    <source>
        <dbReference type="EMBL" id="EFV11750.1"/>
    </source>
</evidence>
<dbReference type="InterPro" id="IPR000847">
    <property type="entry name" value="LysR_HTH_N"/>
</dbReference>
<feature type="domain" description="HTH lysR-type" evidence="6">
    <location>
        <begin position="8"/>
        <end position="64"/>
    </location>
</feature>
<evidence type="ECO:0000256" key="3">
    <source>
        <dbReference type="ARBA" id="ARBA00023125"/>
    </source>
</evidence>
<gene>
    <name evidence="7" type="ORF">HMPREF9336_03367</name>
</gene>
<dbReference type="Gene3D" id="3.40.190.290">
    <property type="match status" value="1"/>
</dbReference>
<comment type="caution">
    <text evidence="7">The sequence shown here is derived from an EMBL/GenBank/DDBJ whole genome shotgun (WGS) entry which is preliminary data.</text>
</comment>
<dbReference type="InterPro" id="IPR005119">
    <property type="entry name" value="LysR_subst-bd"/>
</dbReference>
<dbReference type="PRINTS" id="PR00039">
    <property type="entry name" value="HTHLYSR"/>
</dbReference>
<dbReference type="InterPro" id="IPR036388">
    <property type="entry name" value="WH-like_DNA-bd_sf"/>
</dbReference>
<keyword evidence="3" id="KW-0238">DNA-binding</keyword>
<dbReference type="InterPro" id="IPR036390">
    <property type="entry name" value="WH_DNA-bd_sf"/>
</dbReference>
<dbReference type="SUPFAM" id="SSF46785">
    <property type="entry name" value="Winged helix' DNA-binding domain"/>
    <property type="match status" value="1"/>
</dbReference>
<organism evidence="7 8">
    <name type="scientific">Segniliparus rugosus (strain ATCC BAA-974 / DSM 45345 / CCUG 50838 / CIP 108380 / JCM 13579 / CDC 945)</name>
    <dbReference type="NCBI Taxonomy" id="679197"/>
    <lineage>
        <taxon>Bacteria</taxon>
        <taxon>Bacillati</taxon>
        <taxon>Actinomycetota</taxon>
        <taxon>Actinomycetes</taxon>
        <taxon>Mycobacteriales</taxon>
        <taxon>Segniliparaceae</taxon>
        <taxon>Segniliparus</taxon>
    </lineage>
</organism>
<evidence type="ECO:0000313" key="8">
    <source>
        <dbReference type="Proteomes" id="UP000004816"/>
    </source>
</evidence>
<dbReference type="PANTHER" id="PTHR30346:SF0">
    <property type="entry name" value="HCA OPERON TRANSCRIPTIONAL ACTIVATOR HCAR"/>
    <property type="match status" value="1"/>
</dbReference>
<protein>
    <recommendedName>
        <fullName evidence="6">HTH lysR-type domain-containing protein</fullName>
    </recommendedName>
</protein>
<dbReference type="HOGENOM" id="CLU_039613_6_4_11"/>
<dbReference type="GO" id="GO:0003677">
    <property type="term" value="F:DNA binding"/>
    <property type="evidence" value="ECO:0007669"/>
    <property type="project" value="UniProtKB-KW"/>
</dbReference>
<keyword evidence="4" id="KW-0010">Activator</keyword>
<keyword evidence="5" id="KW-0804">Transcription</keyword>
<dbReference type="GO" id="GO:0032993">
    <property type="term" value="C:protein-DNA complex"/>
    <property type="evidence" value="ECO:0007669"/>
    <property type="project" value="TreeGrafter"/>
</dbReference>
<dbReference type="Pfam" id="PF03466">
    <property type="entry name" value="LysR_substrate"/>
    <property type="match status" value="1"/>
</dbReference>
<evidence type="ECO:0000256" key="4">
    <source>
        <dbReference type="ARBA" id="ARBA00023159"/>
    </source>
</evidence>
<dbReference type="EMBL" id="ACZI02000001">
    <property type="protein sequence ID" value="EFV11750.1"/>
    <property type="molecule type" value="Genomic_DNA"/>
</dbReference>
<dbReference type="SUPFAM" id="SSF53850">
    <property type="entry name" value="Periplasmic binding protein-like II"/>
    <property type="match status" value="1"/>
</dbReference>
<dbReference type="GO" id="GO:0003700">
    <property type="term" value="F:DNA-binding transcription factor activity"/>
    <property type="evidence" value="ECO:0007669"/>
    <property type="project" value="InterPro"/>
</dbReference>
<proteinExistence type="inferred from homology"/>
<dbReference type="Gene3D" id="1.10.10.10">
    <property type="entry name" value="Winged helix-like DNA-binding domain superfamily/Winged helix DNA-binding domain"/>
    <property type="match status" value="1"/>
</dbReference>
<keyword evidence="8" id="KW-1185">Reference proteome</keyword>
<dbReference type="AlphaFoldDB" id="E5XV45"/>